<feature type="compositionally biased region" description="Polar residues" evidence="2">
    <location>
        <begin position="253"/>
        <end position="267"/>
    </location>
</feature>
<dbReference type="Gene3D" id="2.70.98.70">
    <property type="match status" value="1"/>
</dbReference>
<dbReference type="Proteomes" id="UP000621560">
    <property type="component" value="Unassembled WGS sequence"/>
</dbReference>
<feature type="compositionally biased region" description="Basic and acidic residues" evidence="2">
    <location>
        <begin position="1"/>
        <end position="19"/>
    </location>
</feature>
<keyword evidence="5" id="KW-1185">Reference proteome</keyword>
<evidence type="ECO:0000313" key="4">
    <source>
        <dbReference type="EMBL" id="MBD2843699.1"/>
    </source>
</evidence>
<comment type="subcellular location">
    <subcellularLocation>
        <location evidence="1">Cell envelope</location>
    </subcellularLocation>
</comment>
<dbReference type="InterPro" id="IPR012480">
    <property type="entry name" value="Hepar_II_III_C"/>
</dbReference>
<evidence type="ECO:0000313" key="5">
    <source>
        <dbReference type="Proteomes" id="UP000621560"/>
    </source>
</evidence>
<feature type="region of interest" description="Disordered" evidence="2">
    <location>
        <begin position="242"/>
        <end position="279"/>
    </location>
</feature>
<gene>
    <name evidence="4" type="ORF">IDH44_00730</name>
</gene>
<proteinExistence type="predicted"/>
<evidence type="ECO:0000256" key="1">
    <source>
        <dbReference type="ARBA" id="ARBA00004196"/>
    </source>
</evidence>
<evidence type="ECO:0000259" key="3">
    <source>
        <dbReference type="Pfam" id="PF07940"/>
    </source>
</evidence>
<accession>A0A927BQH8</accession>
<dbReference type="InterPro" id="IPR008929">
    <property type="entry name" value="Chondroitin_lyas"/>
</dbReference>
<dbReference type="AlphaFoldDB" id="A0A927BQH8"/>
<dbReference type="GO" id="GO:0016829">
    <property type="term" value="F:lyase activity"/>
    <property type="evidence" value="ECO:0007669"/>
    <property type="project" value="InterPro"/>
</dbReference>
<reference evidence="4" key="1">
    <citation type="submission" date="2020-09" db="EMBL/GenBank/DDBJ databases">
        <title>A novel bacterium of genus Paenibacillus, isolated from South China Sea.</title>
        <authorList>
            <person name="Huang H."/>
            <person name="Mo K."/>
            <person name="Hu Y."/>
        </authorList>
    </citation>
    <scope>NUCLEOTIDE SEQUENCE</scope>
    <source>
        <strain evidence="4">IB182496</strain>
    </source>
</reference>
<dbReference type="GO" id="GO:0030313">
    <property type="term" value="C:cell envelope"/>
    <property type="evidence" value="ECO:0007669"/>
    <property type="project" value="UniProtKB-SubCell"/>
</dbReference>
<comment type="caution">
    <text evidence="4">The sequence shown here is derived from an EMBL/GenBank/DDBJ whole genome shotgun (WGS) entry which is preliminary data.</text>
</comment>
<protein>
    <submittedName>
        <fullName evidence="4">Heparinase II/III family protein</fullName>
    </submittedName>
</protein>
<organism evidence="4 5">
    <name type="scientific">Paenibacillus sabuli</name>
    <dbReference type="NCBI Taxonomy" id="2772509"/>
    <lineage>
        <taxon>Bacteria</taxon>
        <taxon>Bacillati</taxon>
        <taxon>Bacillota</taxon>
        <taxon>Bacilli</taxon>
        <taxon>Bacillales</taxon>
        <taxon>Paenibacillaceae</taxon>
        <taxon>Paenibacillus</taxon>
    </lineage>
</organism>
<name>A0A927BQH8_9BACL</name>
<dbReference type="Gene3D" id="1.50.10.100">
    <property type="entry name" value="Chondroitin AC/alginate lyase"/>
    <property type="match status" value="1"/>
</dbReference>
<feature type="domain" description="Heparinase II/III-like C-terminal" evidence="3">
    <location>
        <begin position="607"/>
        <end position="800"/>
    </location>
</feature>
<feature type="region of interest" description="Disordered" evidence="2">
    <location>
        <begin position="1"/>
        <end position="26"/>
    </location>
</feature>
<sequence>MTRARDSAESMKTDNDPHEGTYVPLSRTTPINSAEAIVDPLWDPSRSGLAQWEREAAADSGVTLRQEWCKAAFEWVRAAPGEPVLRLRRYCALDCRDYDRLVVSAVLPPQTRLCMRVRTERGECLAEHCAPDALATEYAVALDGAERVLAIELAFRAAERGPAGGWLNWLLLQSAERLPQHLLQYAGPDDERWEGDLQPESYVPRYEPLHGYAIDATDVAALRGRIDGRHGRHADGWHEQCAAGNGKAGPVRTTRQPPASDRAQSCAASHAAEDALEGNAAAENRPLPGFIERARAWAEQPPERWIGEFVNFWDDTRFCRARDRGRWLVGRAPELAEAGLVLRDERLLRMAARYALSLARCAHWHDGMMCTLPGGLFEHRCFVQSLVVYDLAYTLDAAGELLTERGRAYLRRRIAEEGLAAINATSWRHEYIHHCNQLLWFSAGRLLGYAALLPTMPRVRPYMELALEEMRGSLASSILPDGGYVEGPIYFLWTVKRYAHAIEAYARATGADPMALLPERLKATAAYAELLVSTAEDGELIPICDAVPTDDDWRAYDDALAFLARTLPDSLWPQISAKHRRRSGGRGQTFLAAALQARLAPARVPAPRPFVQLPEMGWMASTRQHGAHAVKLLIAGNRAGAGHCHEDKGSFVLEYAGETFAEDPGSCDYGLPLAAELQQCQRHNMLVPLLPGERPRPSNPLPADIRPAGTGDARQLHIQAELTPGWEGYYASWTRSWRSEEPGLLTIRDEYALAQGDAVDFYWQTRRRVTRQPDGRILLTGTRGRVALRVPEDCAVRIEELPVPGGTIRRIALRREGRTGTLIVEAELSALTEGEGGDRT</sequence>
<dbReference type="RefSeq" id="WP_190913750.1">
    <property type="nucleotide sequence ID" value="NZ_JACXIZ010000003.1"/>
</dbReference>
<dbReference type="EMBL" id="JACXIZ010000003">
    <property type="protein sequence ID" value="MBD2843699.1"/>
    <property type="molecule type" value="Genomic_DNA"/>
</dbReference>
<evidence type="ECO:0000256" key="2">
    <source>
        <dbReference type="SAM" id="MobiDB-lite"/>
    </source>
</evidence>
<dbReference type="Pfam" id="PF07940">
    <property type="entry name" value="Hepar_II_III_C"/>
    <property type="match status" value="1"/>
</dbReference>